<keyword evidence="2" id="KW-1185">Reference proteome</keyword>
<dbReference type="Proteomes" id="UP001187192">
    <property type="component" value="Unassembled WGS sequence"/>
</dbReference>
<organism evidence="1 2">
    <name type="scientific">Ficus carica</name>
    <name type="common">Common fig</name>
    <dbReference type="NCBI Taxonomy" id="3494"/>
    <lineage>
        <taxon>Eukaryota</taxon>
        <taxon>Viridiplantae</taxon>
        <taxon>Streptophyta</taxon>
        <taxon>Embryophyta</taxon>
        <taxon>Tracheophyta</taxon>
        <taxon>Spermatophyta</taxon>
        <taxon>Magnoliopsida</taxon>
        <taxon>eudicotyledons</taxon>
        <taxon>Gunneridae</taxon>
        <taxon>Pentapetalae</taxon>
        <taxon>rosids</taxon>
        <taxon>fabids</taxon>
        <taxon>Rosales</taxon>
        <taxon>Moraceae</taxon>
        <taxon>Ficeae</taxon>
        <taxon>Ficus</taxon>
    </lineage>
</organism>
<evidence type="ECO:0000313" key="1">
    <source>
        <dbReference type="EMBL" id="GMN31590.1"/>
    </source>
</evidence>
<proteinExistence type="predicted"/>
<gene>
    <name evidence="1" type="ORF">TIFTF001_003331</name>
</gene>
<reference evidence="1" key="1">
    <citation type="submission" date="2023-07" db="EMBL/GenBank/DDBJ databases">
        <title>draft genome sequence of fig (Ficus carica).</title>
        <authorList>
            <person name="Takahashi T."/>
            <person name="Nishimura K."/>
        </authorList>
    </citation>
    <scope>NUCLEOTIDE SEQUENCE</scope>
</reference>
<dbReference type="AlphaFoldDB" id="A0AA87ZGY0"/>
<name>A0AA87ZGY0_FICCA</name>
<accession>A0AA87ZGY0</accession>
<dbReference type="EMBL" id="BTGU01000003">
    <property type="protein sequence ID" value="GMN31590.1"/>
    <property type="molecule type" value="Genomic_DNA"/>
</dbReference>
<sequence>MSTFSDPVVAFRSVPSHQFSILAEKRSGALKWRRSLGWRPPGFPKGGLLPGRVGGLRMTWTIWIGKRTRGQRIEGEVMGVLAGVVAWERSAKA</sequence>
<comment type="caution">
    <text evidence="1">The sequence shown here is derived from an EMBL/GenBank/DDBJ whole genome shotgun (WGS) entry which is preliminary data.</text>
</comment>
<dbReference type="Gramene" id="FCD_00004826-RA">
    <property type="protein sequence ID" value="FCD_00004826-RA:cds"/>
    <property type="gene ID" value="FCD_00004826"/>
</dbReference>
<evidence type="ECO:0000313" key="2">
    <source>
        <dbReference type="Proteomes" id="UP001187192"/>
    </source>
</evidence>
<protein>
    <submittedName>
        <fullName evidence="1">Uncharacterized protein</fullName>
    </submittedName>
</protein>